<accession>A0A7J7DPC5</accession>
<evidence type="ECO:0000256" key="3">
    <source>
        <dbReference type="SAM" id="Coils"/>
    </source>
</evidence>
<evidence type="ECO:0000313" key="6">
    <source>
        <dbReference type="Proteomes" id="UP000593562"/>
    </source>
</evidence>
<keyword evidence="6" id="KW-1185">Reference proteome</keyword>
<dbReference type="AlphaFoldDB" id="A0A7J7DPC5"/>
<dbReference type="OrthoDB" id="7537227at2759"/>
<dbReference type="EMBL" id="JAAARO010000004">
    <property type="protein sequence ID" value="KAF5748133.1"/>
    <property type="molecule type" value="Genomic_DNA"/>
</dbReference>
<feature type="domain" description="U-box" evidence="4">
    <location>
        <begin position="271"/>
        <end position="398"/>
    </location>
</feature>
<feature type="coiled-coil region" evidence="3">
    <location>
        <begin position="115"/>
        <end position="153"/>
    </location>
</feature>
<organism evidence="5 6">
    <name type="scientific">Tripterygium wilfordii</name>
    <name type="common">Thunder God vine</name>
    <dbReference type="NCBI Taxonomy" id="458696"/>
    <lineage>
        <taxon>Eukaryota</taxon>
        <taxon>Viridiplantae</taxon>
        <taxon>Streptophyta</taxon>
        <taxon>Embryophyta</taxon>
        <taxon>Tracheophyta</taxon>
        <taxon>Spermatophyta</taxon>
        <taxon>Magnoliopsida</taxon>
        <taxon>eudicotyledons</taxon>
        <taxon>Gunneridae</taxon>
        <taxon>Pentapetalae</taxon>
        <taxon>rosids</taxon>
        <taxon>fabids</taxon>
        <taxon>Celastrales</taxon>
        <taxon>Celastraceae</taxon>
        <taxon>Tripterygium</taxon>
    </lineage>
</organism>
<evidence type="ECO:0000313" key="5">
    <source>
        <dbReference type="EMBL" id="KAF5748133.1"/>
    </source>
</evidence>
<dbReference type="InParanoid" id="A0A7J7DPC5"/>
<gene>
    <name evidence="5" type="ORF">HS088_TW04G00083</name>
</gene>
<proteinExistence type="predicted"/>
<dbReference type="PANTHER" id="PTHR46700">
    <property type="entry name" value="ARM REPEAT SUPERFAMILY PROTEIN"/>
    <property type="match status" value="1"/>
</dbReference>
<dbReference type="InterPro" id="IPR000225">
    <property type="entry name" value="Armadillo"/>
</dbReference>
<evidence type="ECO:0000259" key="4">
    <source>
        <dbReference type="Pfam" id="PF25598"/>
    </source>
</evidence>
<dbReference type="Pfam" id="PF25598">
    <property type="entry name" value="ARM_PUB"/>
    <property type="match status" value="1"/>
</dbReference>
<sequence>MAKCHRNVVGSLVLDHRAATSSAGSGHFRIWTAFSGSAFRRKIFDALSCGGSSRFRHHMEEESETVSTSTATTTAITTIADVCNGSDERKSGKKGEVAPVHTKSKVKSEKLSDLLSLAEAENEMETRRKEEALEELKRVVRELQCEEEAKRRRAAADVRLLAKDDSEARVTLAMLGAIPPLVELLDLEDLDTQIASLYALLNLCIGNDANKAAIVQAGAVYKILKIIESPNAPNPALSEAIVANFLGLSALDSNKPVIGSSGAIPFLVKTLNNLDSHSSPQAKQDALRALYNLSISSSNISLIIETDLIAFLINTLGDMEVSERMLSILGNVVSAREGRKAISSAPDAFPILVDVLNWTDSPGCQEKASYILMVMAHKTYGDRHAMIEAGIVSSLLELTLLGSTLAQNRASRILERLRVDKGKQVSENYGGNVGAVVSAPICGSSSFSLNPNGGSKECLEEDEGMSEEKKAVKHLVQQSLQNNMRRIVKRANLPQDFVPSEHFKSLTAISTSKSLPF</sequence>
<name>A0A7J7DPC5_TRIWF</name>
<evidence type="ECO:0000256" key="1">
    <source>
        <dbReference type="ARBA" id="ARBA00022737"/>
    </source>
</evidence>
<feature type="repeat" description="ARM" evidence="2">
    <location>
        <begin position="176"/>
        <end position="218"/>
    </location>
</feature>
<dbReference type="InterPro" id="IPR058678">
    <property type="entry name" value="ARM_PUB"/>
</dbReference>
<comment type="caution">
    <text evidence="5">The sequence shown here is derived from an EMBL/GenBank/DDBJ whole genome shotgun (WGS) entry which is preliminary data.</text>
</comment>
<dbReference type="InterPro" id="IPR016024">
    <property type="entry name" value="ARM-type_fold"/>
</dbReference>
<dbReference type="PROSITE" id="PS50176">
    <property type="entry name" value="ARM_REPEAT"/>
    <property type="match status" value="2"/>
</dbReference>
<reference evidence="5 6" key="1">
    <citation type="journal article" date="2020" name="Nat. Commun.">
        <title>Genome of Tripterygium wilfordii and identification of cytochrome P450 involved in triptolide biosynthesis.</title>
        <authorList>
            <person name="Tu L."/>
            <person name="Su P."/>
            <person name="Zhang Z."/>
            <person name="Gao L."/>
            <person name="Wang J."/>
            <person name="Hu T."/>
            <person name="Zhou J."/>
            <person name="Zhang Y."/>
            <person name="Zhao Y."/>
            <person name="Liu Y."/>
            <person name="Song Y."/>
            <person name="Tong Y."/>
            <person name="Lu Y."/>
            <person name="Yang J."/>
            <person name="Xu C."/>
            <person name="Jia M."/>
            <person name="Peters R.J."/>
            <person name="Huang L."/>
            <person name="Gao W."/>
        </authorList>
    </citation>
    <scope>NUCLEOTIDE SEQUENCE [LARGE SCALE GENOMIC DNA]</scope>
    <source>
        <strain evidence="6">cv. XIE 37</strain>
        <tissue evidence="5">Leaf</tissue>
    </source>
</reference>
<evidence type="ECO:0000256" key="2">
    <source>
        <dbReference type="PROSITE-ProRule" id="PRU00259"/>
    </source>
</evidence>
<dbReference type="SMART" id="SM00185">
    <property type="entry name" value="ARM"/>
    <property type="match status" value="5"/>
</dbReference>
<dbReference type="PANTHER" id="PTHR46700:SF1">
    <property type="entry name" value="ARM REPEAT SUPERFAMILY PROTEIN"/>
    <property type="match status" value="1"/>
</dbReference>
<feature type="repeat" description="ARM" evidence="2">
    <location>
        <begin position="262"/>
        <end position="308"/>
    </location>
</feature>
<keyword evidence="1" id="KW-0677">Repeat</keyword>
<keyword evidence="3" id="KW-0175">Coiled coil</keyword>
<dbReference type="InterPro" id="IPR011989">
    <property type="entry name" value="ARM-like"/>
</dbReference>
<dbReference type="SUPFAM" id="SSF48371">
    <property type="entry name" value="ARM repeat"/>
    <property type="match status" value="1"/>
</dbReference>
<dbReference type="FunCoup" id="A0A7J7DPC5">
    <property type="interactions" value="178"/>
</dbReference>
<protein>
    <submittedName>
        <fullName evidence="5">U-box domain-containing protein 12-like</fullName>
    </submittedName>
</protein>
<dbReference type="Pfam" id="PF00514">
    <property type="entry name" value="Arm"/>
    <property type="match status" value="1"/>
</dbReference>
<dbReference type="Proteomes" id="UP000593562">
    <property type="component" value="Unassembled WGS sequence"/>
</dbReference>
<dbReference type="Gene3D" id="1.25.10.10">
    <property type="entry name" value="Leucine-rich Repeat Variant"/>
    <property type="match status" value="2"/>
</dbReference>